<keyword evidence="16" id="KW-1185">Reference proteome</keyword>
<dbReference type="OrthoDB" id="2011769at2759"/>
<evidence type="ECO:0000256" key="3">
    <source>
        <dbReference type="ARBA" id="ARBA00022448"/>
    </source>
</evidence>
<dbReference type="PANTHER" id="PTHR11711">
    <property type="entry name" value="ADP RIBOSYLATION FACTOR-RELATED"/>
    <property type="match status" value="1"/>
</dbReference>
<proteinExistence type="inferred from homology"/>
<feature type="region of interest" description="Disordered" evidence="14">
    <location>
        <begin position="187"/>
        <end position="207"/>
    </location>
</feature>
<dbReference type="InterPro" id="IPR027417">
    <property type="entry name" value="P-loop_NTPase"/>
</dbReference>
<dbReference type="InterPro" id="IPR006689">
    <property type="entry name" value="Small_GTPase_ARF/SAR"/>
</dbReference>
<dbReference type="Pfam" id="PF00025">
    <property type="entry name" value="Arf"/>
    <property type="match status" value="1"/>
</dbReference>
<dbReference type="GO" id="GO:0046872">
    <property type="term" value="F:metal ion binding"/>
    <property type="evidence" value="ECO:0007669"/>
    <property type="project" value="UniProtKB-KW"/>
</dbReference>
<evidence type="ECO:0000256" key="1">
    <source>
        <dbReference type="ARBA" id="ARBA00004555"/>
    </source>
</evidence>
<evidence type="ECO:0000256" key="13">
    <source>
        <dbReference type="RuleBase" id="RU003925"/>
    </source>
</evidence>
<reference evidence="15 16" key="1">
    <citation type="journal article" date="2018" name="Cell">
        <title>The Chara Genome: Secondary Complexity and Implications for Plant Terrestrialization.</title>
        <authorList>
            <person name="Nishiyama T."/>
            <person name="Sakayama H."/>
            <person name="Vries J.D."/>
            <person name="Buschmann H."/>
            <person name="Saint-Marcoux D."/>
            <person name="Ullrich K.K."/>
            <person name="Haas F.B."/>
            <person name="Vanderstraeten L."/>
            <person name="Becker D."/>
            <person name="Lang D."/>
            <person name="Vosolsobe S."/>
            <person name="Rombauts S."/>
            <person name="Wilhelmsson P.K.I."/>
            <person name="Janitza P."/>
            <person name="Kern R."/>
            <person name="Heyl A."/>
            <person name="Rumpler F."/>
            <person name="Villalobos L.I.A.C."/>
            <person name="Clay J.M."/>
            <person name="Skokan R."/>
            <person name="Toyoda A."/>
            <person name="Suzuki Y."/>
            <person name="Kagoshima H."/>
            <person name="Schijlen E."/>
            <person name="Tajeshwar N."/>
            <person name="Catarino B."/>
            <person name="Hetherington A.J."/>
            <person name="Saltykova A."/>
            <person name="Bonnot C."/>
            <person name="Breuninger H."/>
            <person name="Symeonidi A."/>
            <person name="Radhakrishnan G.V."/>
            <person name="Van Nieuwerburgh F."/>
            <person name="Deforce D."/>
            <person name="Chang C."/>
            <person name="Karol K.G."/>
            <person name="Hedrich R."/>
            <person name="Ulvskov P."/>
            <person name="Glockner G."/>
            <person name="Delwiche C.F."/>
            <person name="Petrasek J."/>
            <person name="Van de Peer Y."/>
            <person name="Friml J."/>
            <person name="Beilby M."/>
            <person name="Dolan L."/>
            <person name="Kohara Y."/>
            <person name="Sugano S."/>
            <person name="Fujiyama A."/>
            <person name="Delaux P.-M."/>
            <person name="Quint M."/>
            <person name="TheiBen G."/>
            <person name="Hagemann M."/>
            <person name="Harholt J."/>
            <person name="Dunand C."/>
            <person name="Zachgo S."/>
            <person name="Langdale J."/>
            <person name="Maumus F."/>
            <person name="Straeten D.V.D."/>
            <person name="Gould S.B."/>
            <person name="Rensing S.A."/>
        </authorList>
    </citation>
    <scope>NUCLEOTIDE SEQUENCE [LARGE SCALE GENOMIC DNA]</scope>
    <source>
        <strain evidence="15 16">S276</strain>
    </source>
</reference>
<evidence type="ECO:0000313" key="16">
    <source>
        <dbReference type="Proteomes" id="UP000265515"/>
    </source>
</evidence>
<keyword evidence="3" id="KW-0813">Transport</keyword>
<gene>
    <name evidence="15" type="ORF">CBR_g74496</name>
</gene>
<dbReference type="GO" id="GO:0016004">
    <property type="term" value="F:phospholipase activator activity"/>
    <property type="evidence" value="ECO:0007669"/>
    <property type="project" value="UniProtKB-ARBA"/>
</dbReference>
<evidence type="ECO:0000256" key="14">
    <source>
        <dbReference type="SAM" id="MobiDB-lite"/>
    </source>
</evidence>
<evidence type="ECO:0000256" key="11">
    <source>
        <dbReference type="PIRSR" id="PIRSR606689-1"/>
    </source>
</evidence>
<dbReference type="InterPro" id="IPR005225">
    <property type="entry name" value="Small_GTP-bd"/>
</dbReference>
<keyword evidence="12" id="KW-0460">Magnesium</keyword>
<dbReference type="InterPro" id="IPR024156">
    <property type="entry name" value="Small_GTPase_ARF"/>
</dbReference>
<comment type="similarity">
    <text evidence="2 13">Belongs to the small GTPase superfamily. Arf family.</text>
</comment>
<evidence type="ECO:0000256" key="8">
    <source>
        <dbReference type="ARBA" id="ARBA00023034"/>
    </source>
</evidence>
<feature type="binding site" evidence="12">
    <location>
        <position position="48"/>
    </location>
    <ligand>
        <name>Mg(2+)</name>
        <dbReference type="ChEBI" id="CHEBI:18420"/>
    </ligand>
</feature>
<keyword evidence="12" id="KW-0479">Metal-binding</keyword>
<dbReference type="NCBIfam" id="TIGR00231">
    <property type="entry name" value="small_GTP"/>
    <property type="match status" value="1"/>
</dbReference>
<name>A0A388JJB3_CHABU</name>
<evidence type="ECO:0000256" key="9">
    <source>
        <dbReference type="ARBA" id="ARBA00023134"/>
    </source>
</evidence>
<dbReference type="CDD" id="cd00878">
    <property type="entry name" value="Arf_Arl"/>
    <property type="match status" value="1"/>
</dbReference>
<dbReference type="GO" id="GO:0005525">
    <property type="term" value="F:GTP binding"/>
    <property type="evidence" value="ECO:0007669"/>
    <property type="project" value="UniProtKB-KW"/>
</dbReference>
<keyword evidence="5 11" id="KW-0547">Nucleotide-binding</keyword>
<evidence type="ECO:0000313" key="15">
    <source>
        <dbReference type="EMBL" id="GBG41515.1"/>
    </source>
</evidence>
<dbReference type="SMART" id="SM00178">
    <property type="entry name" value="SAR"/>
    <property type="match status" value="1"/>
</dbReference>
<dbReference type="GO" id="GO:0015031">
    <property type="term" value="P:protein transport"/>
    <property type="evidence" value="ECO:0007669"/>
    <property type="project" value="UniProtKB-KW"/>
</dbReference>
<dbReference type="GO" id="GO:0003924">
    <property type="term" value="F:GTPase activity"/>
    <property type="evidence" value="ECO:0007669"/>
    <property type="project" value="InterPro"/>
</dbReference>
<evidence type="ECO:0000256" key="7">
    <source>
        <dbReference type="ARBA" id="ARBA00022927"/>
    </source>
</evidence>
<evidence type="ECO:0000256" key="6">
    <source>
        <dbReference type="ARBA" id="ARBA00022892"/>
    </source>
</evidence>
<sequence length="207" mass="22870">MGMGLGKSLDRVGHKGETRILMLGLDYAGKTTILYKLKLGKIVTVVPTMGFNVESVEYKNLRFTVWDCGGGTSVYPLWKQYFPGTQGFIFVVDSNDKRPGRIQEARDMLYLLMEEEDFRDVALLVFANKQDIPDAMSPTEIAEKLGLHTLPKLQWHVQSTSATTGEGLCDGLDWLSKHVAALPSKHVAALSSKRRSSKSASPPSPPE</sequence>
<dbReference type="STRING" id="69332.A0A388JJB3"/>
<dbReference type="GO" id="GO:0016192">
    <property type="term" value="P:vesicle-mediated transport"/>
    <property type="evidence" value="ECO:0007669"/>
    <property type="project" value="UniProtKB-KW"/>
</dbReference>
<dbReference type="AlphaFoldDB" id="A0A388JJB3"/>
<dbReference type="GO" id="GO:0005794">
    <property type="term" value="C:Golgi apparatus"/>
    <property type="evidence" value="ECO:0007669"/>
    <property type="project" value="UniProtKB-SubCell"/>
</dbReference>
<feature type="binding site" evidence="11">
    <location>
        <position position="70"/>
    </location>
    <ligand>
        <name>GTP</name>
        <dbReference type="ChEBI" id="CHEBI:37565"/>
    </ligand>
</feature>
<comment type="caution">
    <text evidence="15">The sequence shown here is derived from an EMBL/GenBank/DDBJ whole genome shotgun (WGS) entry which is preliminary data.</text>
</comment>
<dbReference type="EMBL" id="BFEA01002423">
    <property type="protein sequence ID" value="GBG41515.1"/>
    <property type="molecule type" value="Genomic_DNA"/>
</dbReference>
<evidence type="ECO:0000256" key="12">
    <source>
        <dbReference type="PIRSR" id="PIRSR606689-2"/>
    </source>
</evidence>
<feature type="binding site" evidence="11">
    <location>
        <begin position="24"/>
        <end position="31"/>
    </location>
    <ligand>
        <name>GTP</name>
        <dbReference type="ChEBI" id="CHEBI:37565"/>
    </ligand>
</feature>
<evidence type="ECO:0000256" key="2">
    <source>
        <dbReference type="ARBA" id="ARBA00010290"/>
    </source>
</evidence>
<dbReference type="SUPFAM" id="SSF52540">
    <property type="entry name" value="P-loop containing nucleoside triphosphate hydrolases"/>
    <property type="match status" value="1"/>
</dbReference>
<keyword evidence="4" id="KW-0519">Myristate</keyword>
<keyword evidence="9 11" id="KW-0342">GTP-binding</keyword>
<dbReference type="PROSITE" id="PS51417">
    <property type="entry name" value="ARF"/>
    <property type="match status" value="1"/>
</dbReference>
<feature type="binding site" evidence="11">
    <location>
        <begin position="128"/>
        <end position="131"/>
    </location>
    <ligand>
        <name>GTP</name>
        <dbReference type="ChEBI" id="CHEBI:37565"/>
    </ligand>
</feature>
<keyword evidence="6" id="KW-0931">ER-Golgi transport</keyword>
<organism evidence="15 16">
    <name type="scientific">Chara braunii</name>
    <name type="common">Braun's stonewort</name>
    <dbReference type="NCBI Taxonomy" id="69332"/>
    <lineage>
        <taxon>Eukaryota</taxon>
        <taxon>Viridiplantae</taxon>
        <taxon>Streptophyta</taxon>
        <taxon>Charophyceae</taxon>
        <taxon>Charales</taxon>
        <taxon>Characeae</taxon>
        <taxon>Chara</taxon>
    </lineage>
</organism>
<accession>A0A388JJB3</accession>
<protein>
    <recommendedName>
        <fullName evidence="17">ADP-ribosylation factor</fullName>
    </recommendedName>
</protein>
<dbReference type="Gene3D" id="3.40.50.300">
    <property type="entry name" value="P-loop containing nucleotide triphosphate hydrolases"/>
    <property type="match status" value="1"/>
</dbReference>
<dbReference type="Proteomes" id="UP000265515">
    <property type="component" value="Unassembled WGS sequence"/>
</dbReference>
<evidence type="ECO:0000256" key="5">
    <source>
        <dbReference type="ARBA" id="ARBA00022741"/>
    </source>
</evidence>
<dbReference type="SMART" id="SM00177">
    <property type="entry name" value="ARF"/>
    <property type="match status" value="1"/>
</dbReference>
<dbReference type="Gramene" id="GBG41515">
    <property type="protein sequence ID" value="GBG41515"/>
    <property type="gene ID" value="CBR_g74496"/>
</dbReference>
<evidence type="ECO:0008006" key="17">
    <source>
        <dbReference type="Google" id="ProtNLM"/>
    </source>
</evidence>
<feature type="binding site" evidence="12">
    <location>
        <position position="31"/>
    </location>
    <ligand>
        <name>Mg(2+)</name>
        <dbReference type="ChEBI" id="CHEBI:18420"/>
    </ligand>
</feature>
<comment type="subcellular location">
    <subcellularLocation>
        <location evidence="1">Golgi apparatus</location>
    </subcellularLocation>
</comment>
<evidence type="ECO:0000256" key="4">
    <source>
        <dbReference type="ARBA" id="ARBA00022707"/>
    </source>
</evidence>
<keyword evidence="7" id="KW-0653">Protein transport</keyword>
<dbReference type="PRINTS" id="PR00328">
    <property type="entry name" value="SAR1GTPBP"/>
</dbReference>
<evidence type="ECO:0000256" key="10">
    <source>
        <dbReference type="ARBA" id="ARBA00023288"/>
    </source>
</evidence>
<keyword evidence="10" id="KW-0449">Lipoprotein</keyword>
<dbReference type="FunFam" id="3.40.50.300:FF:003500">
    <property type="entry name" value="ADP-ribosylation factor 1"/>
    <property type="match status" value="1"/>
</dbReference>
<keyword evidence="8" id="KW-0333">Golgi apparatus</keyword>